<dbReference type="PANTHER" id="PTHR43022">
    <property type="entry name" value="PROTEIN SMF"/>
    <property type="match status" value="1"/>
</dbReference>
<dbReference type="Pfam" id="PF02481">
    <property type="entry name" value="DNA_processg_A"/>
    <property type="match status" value="1"/>
</dbReference>
<protein>
    <submittedName>
        <fullName evidence="3">DNA-protecting protein DprA</fullName>
    </submittedName>
</protein>
<proteinExistence type="inferred from homology"/>
<evidence type="ECO:0000313" key="3">
    <source>
        <dbReference type="EMBL" id="RST89680.1"/>
    </source>
</evidence>
<dbReference type="PANTHER" id="PTHR43022:SF1">
    <property type="entry name" value="PROTEIN SMF"/>
    <property type="match status" value="1"/>
</dbReference>
<gene>
    <name evidence="3" type="primary">dprA</name>
    <name evidence="3" type="ORF">C7P63_00970</name>
</gene>
<dbReference type="AlphaFoldDB" id="A0A3S0ACK6"/>
<dbReference type="OrthoDB" id="9785707at2"/>
<dbReference type="RefSeq" id="WP_125942291.1">
    <property type="nucleotide sequence ID" value="NZ_PXZH01000001.1"/>
</dbReference>
<dbReference type="GO" id="GO:0009294">
    <property type="term" value="P:DNA-mediated transformation"/>
    <property type="evidence" value="ECO:0007669"/>
    <property type="project" value="InterPro"/>
</dbReference>
<reference evidence="3 4" key="1">
    <citation type="submission" date="2018-03" db="EMBL/GenBank/DDBJ databases">
        <authorList>
            <person name="Gulvik C.A."/>
        </authorList>
    </citation>
    <scope>NUCLEOTIDE SEQUENCE [LARGE SCALE GENOMIC DNA]</scope>
    <source>
        <strain evidence="3 4">JCM 31581</strain>
    </source>
</reference>
<evidence type="ECO:0000313" key="4">
    <source>
        <dbReference type="Proteomes" id="UP000277864"/>
    </source>
</evidence>
<dbReference type="Gene3D" id="3.40.50.450">
    <property type="match status" value="1"/>
</dbReference>
<dbReference type="Proteomes" id="UP000277864">
    <property type="component" value="Unassembled WGS sequence"/>
</dbReference>
<comment type="similarity">
    <text evidence="1">Belongs to the DprA/Smf family.</text>
</comment>
<dbReference type="SUPFAM" id="SSF102405">
    <property type="entry name" value="MCP/YpsA-like"/>
    <property type="match status" value="1"/>
</dbReference>
<dbReference type="InterPro" id="IPR057666">
    <property type="entry name" value="DrpA_SLOG"/>
</dbReference>
<feature type="domain" description="Smf/DprA SLOG" evidence="2">
    <location>
        <begin position="79"/>
        <end position="287"/>
    </location>
</feature>
<name>A0A3S0ACK6_9ENTE</name>
<accession>A0A3S0ACK6</accession>
<dbReference type="InterPro" id="IPR003488">
    <property type="entry name" value="DprA"/>
</dbReference>
<evidence type="ECO:0000259" key="2">
    <source>
        <dbReference type="Pfam" id="PF02481"/>
    </source>
</evidence>
<dbReference type="EMBL" id="PXZH01000001">
    <property type="protein sequence ID" value="RST89680.1"/>
    <property type="molecule type" value="Genomic_DNA"/>
</dbReference>
<sequence>MEKLKFLIFCLKQVPGLSNQSILNVCQSVLETGRVTVSPEEIIHLANIQKKYEKKILTHLAYVENQRESFYVQYTHQPFITFLDQAYPTCLSQIYNPPVGLFYAGDISLLNKPAISMIGPREPTQYGYEVVEKFSPKLVTHPLVIVSGLAKGIDTKCHQEALKNQGKTVAVIGSGLNICYPKSNQRLQHYLMKHQLVVSEYPLNTPPYPYHFPMRNRIIAGLSKGTCVIQAREKSGTLITASLALEEGREVFAVPGDIGLEESKGCLKLIQLGAKCVYQPEDILEEFLF</sequence>
<keyword evidence="4" id="KW-1185">Reference proteome</keyword>
<organism evidence="3 4">
    <name type="scientific">Vagococcus humatus</name>
    <dbReference type="NCBI Taxonomy" id="1889241"/>
    <lineage>
        <taxon>Bacteria</taxon>
        <taxon>Bacillati</taxon>
        <taxon>Bacillota</taxon>
        <taxon>Bacilli</taxon>
        <taxon>Lactobacillales</taxon>
        <taxon>Enterococcaceae</taxon>
        <taxon>Vagococcus</taxon>
    </lineage>
</organism>
<evidence type="ECO:0000256" key="1">
    <source>
        <dbReference type="ARBA" id="ARBA00006525"/>
    </source>
</evidence>
<comment type="caution">
    <text evidence="3">The sequence shown here is derived from an EMBL/GenBank/DDBJ whole genome shotgun (WGS) entry which is preliminary data.</text>
</comment>
<dbReference type="NCBIfam" id="TIGR00732">
    <property type="entry name" value="dprA"/>
    <property type="match status" value="1"/>
</dbReference>